<feature type="domain" description="GGDEF" evidence="1">
    <location>
        <begin position="220"/>
        <end position="352"/>
    </location>
</feature>
<dbReference type="Pfam" id="PF01590">
    <property type="entry name" value="GAF"/>
    <property type="match status" value="1"/>
</dbReference>
<dbReference type="InterPro" id="IPR029016">
    <property type="entry name" value="GAF-like_dom_sf"/>
</dbReference>
<evidence type="ECO:0000313" key="2">
    <source>
        <dbReference type="EMBL" id="ROZ88244.1"/>
    </source>
</evidence>
<dbReference type="SMART" id="SM00267">
    <property type="entry name" value="GGDEF"/>
    <property type="match status" value="1"/>
</dbReference>
<dbReference type="Pfam" id="PF00990">
    <property type="entry name" value="GGDEF"/>
    <property type="match status" value="1"/>
</dbReference>
<dbReference type="RefSeq" id="WP_123887677.1">
    <property type="nucleotide sequence ID" value="NZ_RKKU01000001.1"/>
</dbReference>
<evidence type="ECO:0000259" key="1">
    <source>
        <dbReference type="PROSITE" id="PS50887"/>
    </source>
</evidence>
<gene>
    <name evidence="2" type="ORF">EF096_00665</name>
</gene>
<name>A0ABX9XMR3_9PSED</name>
<dbReference type="Proteomes" id="UP000275199">
    <property type="component" value="Unassembled WGS sequence"/>
</dbReference>
<dbReference type="EMBL" id="RKKU01000001">
    <property type="protein sequence ID" value="ROZ88244.1"/>
    <property type="molecule type" value="Genomic_DNA"/>
</dbReference>
<proteinExistence type="predicted"/>
<dbReference type="PANTHER" id="PTHR43102">
    <property type="entry name" value="SLR1143 PROTEIN"/>
    <property type="match status" value="1"/>
</dbReference>
<dbReference type="InterPro" id="IPR000160">
    <property type="entry name" value="GGDEF_dom"/>
</dbReference>
<dbReference type="Gene3D" id="3.30.70.270">
    <property type="match status" value="1"/>
</dbReference>
<keyword evidence="3" id="KW-1185">Reference proteome</keyword>
<sequence>MLWVLEELLMIEPDLPADEVSRLAALHELFLLDTPPDPYVDALLRIAKSAFGVRGVLVSLIDSERQWYKSRIGILSLEGPRSTSFCGHVILSDELMVVNDALQDVRFADNPMVVGPPEVRFYAGMPLHAPDGSRIGTFCLNDPQPHTLTDEQMQLMKDFAKLIEGLFAAHQLRFEKQGLLEALGHAERRALIDPLTQLWNRQALQQISPSWHRRAVRDSLQVGFIYGDLDFFKRINDEHGHGIGDDVLVQVGQRLTAAIRPDDVAFRLGGEELGVLALVESQTELVAIAERVRKAFCDSEFVVDGQRLAVTISLGTAIGSDPLADDIDDLVERADAALYAAKGNGRNRVENG</sequence>
<reference evidence="2 3" key="1">
    <citation type="submission" date="2018-11" db="EMBL/GenBank/DDBJ databases">
        <authorList>
            <person name="Jang G.I."/>
            <person name="Hwang C.Y."/>
        </authorList>
    </citation>
    <scope>NUCLEOTIDE SEQUENCE [LARGE SCALE GENOMIC DNA]</scope>
    <source>
        <strain evidence="2 3">SSM26</strain>
    </source>
</reference>
<dbReference type="NCBIfam" id="TIGR00254">
    <property type="entry name" value="GGDEF"/>
    <property type="match status" value="1"/>
</dbReference>
<dbReference type="CDD" id="cd01949">
    <property type="entry name" value="GGDEF"/>
    <property type="match status" value="1"/>
</dbReference>
<dbReference type="Gene3D" id="3.30.450.40">
    <property type="match status" value="1"/>
</dbReference>
<dbReference type="SMART" id="SM00065">
    <property type="entry name" value="GAF"/>
    <property type="match status" value="1"/>
</dbReference>
<dbReference type="PANTHER" id="PTHR43102:SF2">
    <property type="entry name" value="GAF DOMAIN-CONTAINING PROTEIN"/>
    <property type="match status" value="1"/>
</dbReference>
<accession>A0ABX9XMR3</accession>
<dbReference type="SUPFAM" id="SSF55781">
    <property type="entry name" value="GAF domain-like"/>
    <property type="match status" value="1"/>
</dbReference>
<protein>
    <submittedName>
        <fullName evidence="2">Sensor domain-containing diguanylate cyclase</fullName>
    </submittedName>
</protein>
<comment type="caution">
    <text evidence="2">The sequence shown here is derived from an EMBL/GenBank/DDBJ whole genome shotgun (WGS) entry which is preliminary data.</text>
</comment>
<dbReference type="SUPFAM" id="SSF55073">
    <property type="entry name" value="Nucleotide cyclase"/>
    <property type="match status" value="1"/>
</dbReference>
<dbReference type="InterPro" id="IPR003018">
    <property type="entry name" value="GAF"/>
</dbReference>
<dbReference type="InterPro" id="IPR043128">
    <property type="entry name" value="Rev_trsase/Diguanyl_cyclase"/>
</dbReference>
<dbReference type="PROSITE" id="PS50887">
    <property type="entry name" value="GGDEF"/>
    <property type="match status" value="1"/>
</dbReference>
<organism evidence="2 3">
    <name type="scientific">Pseudomonas neustonica</name>
    <dbReference type="NCBI Taxonomy" id="2487346"/>
    <lineage>
        <taxon>Bacteria</taxon>
        <taxon>Pseudomonadati</taxon>
        <taxon>Pseudomonadota</taxon>
        <taxon>Gammaproteobacteria</taxon>
        <taxon>Pseudomonadales</taxon>
        <taxon>Pseudomonadaceae</taxon>
        <taxon>Pseudomonas</taxon>
    </lineage>
</organism>
<evidence type="ECO:0000313" key="3">
    <source>
        <dbReference type="Proteomes" id="UP000275199"/>
    </source>
</evidence>
<dbReference type="InterPro" id="IPR029787">
    <property type="entry name" value="Nucleotide_cyclase"/>
</dbReference>